<dbReference type="GO" id="GO:0022857">
    <property type="term" value="F:transmembrane transporter activity"/>
    <property type="evidence" value="ECO:0007669"/>
    <property type="project" value="InterPro"/>
</dbReference>
<dbReference type="InterPro" id="IPR036259">
    <property type="entry name" value="MFS_trans_sf"/>
</dbReference>
<evidence type="ECO:0000313" key="3">
    <source>
        <dbReference type="Proteomes" id="UP000236723"/>
    </source>
</evidence>
<dbReference type="EMBL" id="FNVO01000013">
    <property type="protein sequence ID" value="SEG80884.1"/>
    <property type="molecule type" value="Genomic_DNA"/>
</dbReference>
<feature type="transmembrane region" description="Helical" evidence="1">
    <location>
        <begin position="159"/>
        <end position="180"/>
    </location>
</feature>
<reference evidence="3" key="1">
    <citation type="submission" date="2016-10" db="EMBL/GenBank/DDBJ databases">
        <authorList>
            <person name="Varghese N."/>
            <person name="Submissions S."/>
        </authorList>
    </citation>
    <scope>NUCLEOTIDE SEQUENCE [LARGE SCALE GENOMIC DNA]</scope>
    <source>
        <strain evidence="3">DSM 43163</strain>
    </source>
</reference>
<keyword evidence="1" id="KW-1133">Transmembrane helix</keyword>
<evidence type="ECO:0000256" key="1">
    <source>
        <dbReference type="SAM" id="Phobius"/>
    </source>
</evidence>
<feature type="transmembrane region" description="Helical" evidence="1">
    <location>
        <begin position="335"/>
        <end position="357"/>
    </location>
</feature>
<dbReference type="PANTHER" id="PTHR23523">
    <property type="match status" value="1"/>
</dbReference>
<feature type="transmembrane region" description="Helical" evidence="1">
    <location>
        <begin position="245"/>
        <end position="265"/>
    </location>
</feature>
<keyword evidence="1" id="KW-0812">Transmembrane</keyword>
<feature type="transmembrane region" description="Helical" evidence="1">
    <location>
        <begin position="300"/>
        <end position="323"/>
    </location>
</feature>
<feature type="transmembrane region" description="Helical" evidence="1">
    <location>
        <begin position="98"/>
        <end position="120"/>
    </location>
</feature>
<dbReference type="OrthoDB" id="5317164at2"/>
<feature type="transmembrane region" description="Helical" evidence="1">
    <location>
        <begin position="75"/>
        <end position="92"/>
    </location>
</feature>
<proteinExistence type="predicted"/>
<protein>
    <submittedName>
        <fullName evidence="2">MFS transporter, CP family, cyanate transporter</fullName>
    </submittedName>
</protein>
<dbReference type="Pfam" id="PF07690">
    <property type="entry name" value="MFS_1"/>
    <property type="match status" value="1"/>
</dbReference>
<gene>
    <name evidence="2" type="ORF">SAMN04489712_113170</name>
</gene>
<evidence type="ECO:0000313" key="2">
    <source>
        <dbReference type="EMBL" id="SEG80884.1"/>
    </source>
</evidence>
<keyword evidence="3" id="KW-1185">Reference proteome</keyword>
<feature type="transmembrane region" description="Helical" evidence="1">
    <location>
        <begin position="213"/>
        <end position="233"/>
    </location>
</feature>
<accession>A0A1H6D737</accession>
<dbReference type="AlphaFoldDB" id="A0A1H6D737"/>
<organism evidence="2 3">
    <name type="scientific">Thermomonospora echinospora</name>
    <dbReference type="NCBI Taxonomy" id="1992"/>
    <lineage>
        <taxon>Bacteria</taxon>
        <taxon>Bacillati</taxon>
        <taxon>Actinomycetota</taxon>
        <taxon>Actinomycetes</taxon>
        <taxon>Streptosporangiales</taxon>
        <taxon>Thermomonosporaceae</taxon>
        <taxon>Thermomonospora</taxon>
    </lineage>
</organism>
<dbReference type="CDD" id="cd17339">
    <property type="entry name" value="MFS_NIMT_CynX_like"/>
    <property type="match status" value="1"/>
</dbReference>
<dbReference type="Proteomes" id="UP000236723">
    <property type="component" value="Unassembled WGS sequence"/>
</dbReference>
<feature type="transmembrane region" description="Helical" evidence="1">
    <location>
        <begin position="41"/>
        <end position="63"/>
    </location>
</feature>
<feature type="transmembrane region" description="Helical" evidence="1">
    <location>
        <begin position="363"/>
        <end position="385"/>
    </location>
</feature>
<dbReference type="RefSeq" id="WP_103941205.1">
    <property type="nucleotide sequence ID" value="NZ_FNVO01000013.1"/>
</dbReference>
<dbReference type="SUPFAM" id="SSF103473">
    <property type="entry name" value="MFS general substrate transporter"/>
    <property type="match status" value="1"/>
</dbReference>
<feature type="transmembrane region" description="Helical" evidence="1">
    <location>
        <begin position="277"/>
        <end position="294"/>
    </location>
</feature>
<dbReference type="InterPro" id="IPR011701">
    <property type="entry name" value="MFS"/>
</dbReference>
<dbReference type="PANTHER" id="PTHR23523:SF2">
    <property type="entry name" value="2-NITROIMIDAZOLE TRANSPORTER"/>
    <property type="match status" value="1"/>
</dbReference>
<dbReference type="InterPro" id="IPR052524">
    <property type="entry name" value="MFS_Cyanate_Porter"/>
</dbReference>
<feature type="transmembrane region" description="Helical" evidence="1">
    <location>
        <begin position="132"/>
        <end position="153"/>
    </location>
</feature>
<name>A0A1H6D737_9ACTN</name>
<dbReference type="Gene3D" id="1.20.1250.20">
    <property type="entry name" value="MFS general substrate transporter like domains"/>
    <property type="match status" value="2"/>
</dbReference>
<keyword evidence="1" id="KW-0472">Membrane</keyword>
<sequence>MGNRRAVVSVALIVLAALNLRPAVATVGPLLTAITGDLDLSGPAAGALTTLPLLCFGAVGLAAPALRGRVGEEPLLAAGMGLLVAGLLLRAGPVPATLFAGSLVVGLAIGVGNVVMPALIKREHPGSVTLVTSLYSTALTVGAAVSAAVVVPLDQALAGGWRVPLALLAVPAALALLGWLPRALRRPAPSDGPGAARRAAAPGLWRDRLAWQVSAFMGLQSLLAYVVFGWLPTLGQDRGMSEADAGLLLAVTSIVQAAGSLAVPVADRRLPDQRAQVVTVVALTFAGFAALVWAPLGFVWAAAVVLGLGQGALFALALSFLGLRAGDAATAARLSAMAQGTGYLIAATGPFAVGALYDLTGGWNAPIAFVLAITVIQVFPGLAAARDRTVG</sequence>